<dbReference type="Pfam" id="PF07980">
    <property type="entry name" value="SusD_RagB"/>
    <property type="match status" value="1"/>
</dbReference>
<reference evidence="8 9" key="1">
    <citation type="submission" date="2018-08" db="EMBL/GenBank/DDBJ databases">
        <title>Chitinophagaceae sp. K23C18032701, a novel bacterium isolated from forest soil.</title>
        <authorList>
            <person name="Wang C."/>
        </authorList>
    </citation>
    <scope>NUCLEOTIDE SEQUENCE [LARGE SCALE GENOMIC DNA]</scope>
    <source>
        <strain evidence="8 9">K23C18032701</strain>
    </source>
</reference>
<name>A0A3E1NGE1_9BACT</name>
<dbReference type="RefSeq" id="WP_116848337.1">
    <property type="nucleotide sequence ID" value="NZ_QTJU01000006.1"/>
</dbReference>
<evidence type="ECO:0000259" key="6">
    <source>
        <dbReference type="Pfam" id="PF07980"/>
    </source>
</evidence>
<comment type="caution">
    <text evidence="8">The sequence shown here is derived from an EMBL/GenBank/DDBJ whole genome shotgun (WGS) entry which is preliminary data.</text>
</comment>
<keyword evidence="3" id="KW-0732">Signal</keyword>
<dbReference type="InterPro" id="IPR011990">
    <property type="entry name" value="TPR-like_helical_dom_sf"/>
</dbReference>
<dbReference type="OrthoDB" id="5694214at2"/>
<dbReference type="SUPFAM" id="SSF48452">
    <property type="entry name" value="TPR-like"/>
    <property type="match status" value="1"/>
</dbReference>
<comment type="similarity">
    <text evidence="2">Belongs to the SusD family.</text>
</comment>
<evidence type="ECO:0000256" key="2">
    <source>
        <dbReference type="ARBA" id="ARBA00006275"/>
    </source>
</evidence>
<evidence type="ECO:0000259" key="7">
    <source>
        <dbReference type="Pfam" id="PF14322"/>
    </source>
</evidence>
<feature type="domain" description="RagB/SusD" evidence="6">
    <location>
        <begin position="273"/>
        <end position="546"/>
    </location>
</feature>
<evidence type="ECO:0000256" key="4">
    <source>
        <dbReference type="ARBA" id="ARBA00023136"/>
    </source>
</evidence>
<keyword evidence="5" id="KW-0998">Cell outer membrane</keyword>
<dbReference type="Pfam" id="PF14322">
    <property type="entry name" value="SusD-like_3"/>
    <property type="match status" value="1"/>
</dbReference>
<dbReference type="Proteomes" id="UP000261284">
    <property type="component" value="Unassembled WGS sequence"/>
</dbReference>
<dbReference type="InterPro" id="IPR033985">
    <property type="entry name" value="SusD-like_N"/>
</dbReference>
<dbReference type="CDD" id="cd08977">
    <property type="entry name" value="SusD"/>
    <property type="match status" value="1"/>
</dbReference>
<dbReference type="AlphaFoldDB" id="A0A3E1NGE1"/>
<evidence type="ECO:0000313" key="8">
    <source>
        <dbReference type="EMBL" id="RFM27030.1"/>
    </source>
</evidence>
<accession>A0A3E1NGE1</accession>
<gene>
    <name evidence="8" type="ORF">DXN05_16290</name>
</gene>
<dbReference type="GO" id="GO:0009279">
    <property type="term" value="C:cell outer membrane"/>
    <property type="evidence" value="ECO:0007669"/>
    <property type="project" value="UniProtKB-SubCell"/>
</dbReference>
<sequence length="546" mass="62463">MKKRNYLIYPLAVMALHACSTKDLDVTPKNELSTGTFWKTEQDATMGLTACYNNLGQWDDPNDYWYVTFLDGATDNAYSRDGWMGMQAIGNGTNTASSPGRDYYKFTKVRRCNLFIENIDQVTMDETKKKKYKAEARFLRAYNYFVMQQLYGKLPIIEKTLGSDQVLPRNTEEEVIAWMIKELGEAAADLPVQNYLESAGHVTKGAALALKARIELFNKKWDDAIADAKTVMNMEGTFELYKDYRGLFLTGNKLSQKEWLYAQQNAPNATSGTAAYPVLVPYGDLTDGWASMNITDNLVQAYEVIDGTTIDEGSPLYDPNNPYKNRDPRLNQTVICPGEWWDDRYFDPWKKFYTEGTRKGQQNLDLWSDWRGARTGYLLKKYFDPITSDQNNKAGFDVPLIRFAEVFLIYAEAKIEKGELDNDMYSAIDKVRTRAGLPNTDRAKYSSQEKCRALVRRERRVEFAMEGLRLYDIRRWDIGKQVLDGALITARECTVNGETGKLTFDNGAKTYPVETRVFHADRKYLWPLPQAELDASKGAIKQNDGY</sequence>
<evidence type="ECO:0000256" key="5">
    <source>
        <dbReference type="ARBA" id="ARBA00023237"/>
    </source>
</evidence>
<organism evidence="8 9">
    <name type="scientific">Deminuibacter soli</name>
    <dbReference type="NCBI Taxonomy" id="2291815"/>
    <lineage>
        <taxon>Bacteria</taxon>
        <taxon>Pseudomonadati</taxon>
        <taxon>Bacteroidota</taxon>
        <taxon>Chitinophagia</taxon>
        <taxon>Chitinophagales</taxon>
        <taxon>Chitinophagaceae</taxon>
        <taxon>Deminuibacter</taxon>
    </lineage>
</organism>
<dbReference type="InterPro" id="IPR012944">
    <property type="entry name" value="SusD_RagB_dom"/>
</dbReference>
<evidence type="ECO:0000313" key="9">
    <source>
        <dbReference type="Proteomes" id="UP000261284"/>
    </source>
</evidence>
<keyword evidence="4" id="KW-0472">Membrane</keyword>
<keyword evidence="9" id="KW-1185">Reference proteome</keyword>
<proteinExistence type="inferred from homology"/>
<feature type="domain" description="SusD-like N-terminal" evidence="7">
    <location>
        <begin position="43"/>
        <end position="216"/>
    </location>
</feature>
<dbReference type="Gene3D" id="1.25.40.390">
    <property type="match status" value="1"/>
</dbReference>
<protein>
    <submittedName>
        <fullName evidence="8">RagB/SusD family nutrient uptake outer membrane protein</fullName>
    </submittedName>
</protein>
<evidence type="ECO:0000256" key="1">
    <source>
        <dbReference type="ARBA" id="ARBA00004442"/>
    </source>
</evidence>
<comment type="subcellular location">
    <subcellularLocation>
        <location evidence="1">Cell outer membrane</location>
    </subcellularLocation>
</comment>
<evidence type="ECO:0000256" key="3">
    <source>
        <dbReference type="ARBA" id="ARBA00022729"/>
    </source>
</evidence>
<dbReference type="EMBL" id="QTJU01000006">
    <property type="protein sequence ID" value="RFM27030.1"/>
    <property type="molecule type" value="Genomic_DNA"/>
</dbReference>